<dbReference type="InterPro" id="IPR006146">
    <property type="entry name" value="5'-Nucleotdase_CS"/>
</dbReference>
<evidence type="ECO:0000259" key="4">
    <source>
        <dbReference type="PROSITE" id="PS51272"/>
    </source>
</evidence>
<dbReference type="PANTHER" id="PTHR11575">
    <property type="entry name" value="5'-NUCLEOTIDASE-RELATED"/>
    <property type="match status" value="1"/>
</dbReference>
<evidence type="ECO:0000313" key="5">
    <source>
        <dbReference type="EMBL" id="MFC7321862.1"/>
    </source>
</evidence>
<keyword evidence="1 2" id="KW-0732">Signal</keyword>
<reference evidence="6" key="1">
    <citation type="journal article" date="2019" name="Int. J. Syst. Evol. Microbiol.">
        <title>The Global Catalogue of Microorganisms (GCM) 10K type strain sequencing project: providing services to taxonomists for standard genome sequencing and annotation.</title>
        <authorList>
            <consortium name="The Broad Institute Genomics Platform"/>
            <consortium name="The Broad Institute Genome Sequencing Center for Infectious Disease"/>
            <person name="Wu L."/>
            <person name="Ma J."/>
        </authorList>
    </citation>
    <scope>NUCLEOTIDE SEQUENCE [LARGE SCALE GENOMIC DNA]</scope>
    <source>
        <strain evidence="6">CCUG 73951</strain>
    </source>
</reference>
<feature type="signal peptide" evidence="2">
    <location>
        <begin position="1"/>
        <end position="31"/>
    </location>
</feature>
<feature type="compositionally biased region" description="Basic and acidic residues" evidence="3">
    <location>
        <begin position="455"/>
        <end position="464"/>
    </location>
</feature>
<dbReference type="EMBL" id="JBHTBY010000011">
    <property type="protein sequence ID" value="MFC7321862.1"/>
    <property type="molecule type" value="Genomic_DNA"/>
</dbReference>
<dbReference type="SUPFAM" id="SSF55816">
    <property type="entry name" value="5'-nucleotidase (syn. UDP-sugar hydrolase), C-terminal domain"/>
    <property type="match status" value="1"/>
</dbReference>
<dbReference type="RefSeq" id="WP_289215800.1">
    <property type="nucleotide sequence ID" value="NZ_JAPVRC010000004.1"/>
</dbReference>
<dbReference type="Pfam" id="PF00395">
    <property type="entry name" value="SLH"/>
    <property type="match status" value="3"/>
</dbReference>
<feature type="domain" description="SLH" evidence="4">
    <location>
        <begin position="157"/>
        <end position="216"/>
    </location>
</feature>
<feature type="chain" id="PRO_5044965274" evidence="2">
    <location>
        <begin position="32"/>
        <end position="739"/>
    </location>
</feature>
<comment type="caution">
    <text evidence="5">The sequence shown here is derived from an EMBL/GenBank/DDBJ whole genome shotgun (WGS) entry which is preliminary data.</text>
</comment>
<keyword evidence="2" id="KW-0378">Hydrolase</keyword>
<dbReference type="Gene3D" id="3.90.780.10">
    <property type="entry name" value="5'-Nucleotidase, C-terminal domain"/>
    <property type="match status" value="1"/>
</dbReference>
<proteinExistence type="inferred from homology"/>
<dbReference type="Pfam" id="PF00149">
    <property type="entry name" value="Metallophos"/>
    <property type="match status" value="1"/>
</dbReference>
<comment type="similarity">
    <text evidence="2">Belongs to the 5'-nucleotidase family.</text>
</comment>
<dbReference type="PRINTS" id="PR01607">
    <property type="entry name" value="APYRASEFAMLY"/>
</dbReference>
<dbReference type="InterPro" id="IPR036907">
    <property type="entry name" value="5'-Nucleotdase_C_sf"/>
</dbReference>
<feature type="domain" description="SLH" evidence="4">
    <location>
        <begin position="32"/>
        <end position="92"/>
    </location>
</feature>
<keyword evidence="6" id="KW-1185">Reference proteome</keyword>
<dbReference type="PROSITE" id="PS51272">
    <property type="entry name" value="SLH"/>
    <property type="match status" value="3"/>
</dbReference>
<feature type="region of interest" description="Disordered" evidence="3">
    <location>
        <begin position="443"/>
        <end position="464"/>
    </location>
</feature>
<dbReference type="InterPro" id="IPR008334">
    <property type="entry name" value="5'-Nucleotdase_C"/>
</dbReference>
<dbReference type="InterPro" id="IPR006179">
    <property type="entry name" value="5_nucleotidase/apyrase"/>
</dbReference>
<evidence type="ECO:0000256" key="2">
    <source>
        <dbReference type="RuleBase" id="RU362119"/>
    </source>
</evidence>
<keyword evidence="2" id="KW-0547">Nucleotide-binding</keyword>
<name>A0ABW2K6T1_9BACI</name>
<feature type="region of interest" description="Disordered" evidence="3">
    <location>
        <begin position="525"/>
        <end position="550"/>
    </location>
</feature>
<dbReference type="PROSITE" id="PS00785">
    <property type="entry name" value="5_NUCLEOTIDASE_1"/>
    <property type="match status" value="1"/>
</dbReference>
<evidence type="ECO:0000313" key="6">
    <source>
        <dbReference type="Proteomes" id="UP001596494"/>
    </source>
</evidence>
<dbReference type="PANTHER" id="PTHR11575:SF24">
    <property type="entry name" value="5'-NUCLEOTIDASE"/>
    <property type="match status" value="1"/>
</dbReference>
<organism evidence="5 6">
    <name type="scientific">Halobacillus campisalis</name>
    <dbReference type="NCBI Taxonomy" id="435909"/>
    <lineage>
        <taxon>Bacteria</taxon>
        <taxon>Bacillati</taxon>
        <taxon>Bacillota</taxon>
        <taxon>Bacilli</taxon>
        <taxon>Bacillales</taxon>
        <taxon>Bacillaceae</taxon>
        <taxon>Halobacillus</taxon>
    </lineage>
</organism>
<dbReference type="SUPFAM" id="SSF56300">
    <property type="entry name" value="Metallo-dependent phosphatases"/>
    <property type="match status" value="1"/>
</dbReference>
<feature type="domain" description="SLH" evidence="4">
    <location>
        <begin position="93"/>
        <end position="156"/>
    </location>
</feature>
<dbReference type="Pfam" id="PF02872">
    <property type="entry name" value="5_nucleotid_C"/>
    <property type="match status" value="1"/>
</dbReference>
<sequence length="739" mass="80704">MSNKKETRNKVLVSSLGAALAASALVPTAVAADSSFPDVSEGHQYYEVIHQLKDAGVVNGYEDGEFKMFTSMTRAEASKMIVKILDLDTDDSTGGQFSDVPDSAWYAKYVNTLYDEGYISGMGDGTFDPNKQMTRAEFAQLIVNSYEIENEEADLPFGDLRDGAWYEPAIETLYANGLINGLTPITFGPEQDVKRGDFAWLLANTDYKFGDKLPKPDGGESESYELSLMHTNDTHANLDDVARRVTAVENVRAEKPNALLLDAGDVFSGTLYFNEFLGQADLEFMNLMEYDLMTFGNHEFDLGSSPDGHKALADFVTASKFPYVSSNVDFSQDSNMKDLFNDEMTDSPEDGQIYNSVIEEIDGEKVGVFGLTTAETADISSPEDITFEDYIEAAEEQVASFEKEGIDKIVGLTHIGYDDNPNYDNDLLLAEHVEGIDVIVGGHSHTSLDEPTEVSENKDGEEKDPTVIVQASQYGSDLGTLDVEFDENGVVTGFSGELLEVSEFEENPEAAEMLEEYSSQIEKVENEESGGVAVTELPNPRTGEGSDVSVRNSETKLGNLITDGMLDKAKEYDENVIAAFQNGGGIRTSIDQGPITIGEILEVMPFGNTLATMELTGAEIKQALEHSVSEAPSENGGFLHVSGMEFTYSSSEESGNRVQSVEFKKGEDMVALEDEEEYLIATNAFTAKGGDGFDVFAAAYDEGRVTDLGSSDWENFRDYVAELGEVDPEIEGRIVDEAK</sequence>
<dbReference type="InterPro" id="IPR004843">
    <property type="entry name" value="Calcineurin-like_PHP"/>
</dbReference>
<evidence type="ECO:0000256" key="1">
    <source>
        <dbReference type="ARBA" id="ARBA00022729"/>
    </source>
</evidence>
<dbReference type="InterPro" id="IPR001119">
    <property type="entry name" value="SLH_dom"/>
</dbReference>
<evidence type="ECO:0000256" key="3">
    <source>
        <dbReference type="SAM" id="MobiDB-lite"/>
    </source>
</evidence>
<accession>A0ABW2K6T1</accession>
<dbReference type="InterPro" id="IPR029052">
    <property type="entry name" value="Metallo-depent_PP-like"/>
</dbReference>
<dbReference type="Gene3D" id="3.60.21.10">
    <property type="match status" value="1"/>
</dbReference>
<gene>
    <name evidence="5" type="ORF">ACFQMN_13320</name>
</gene>
<dbReference type="Proteomes" id="UP001596494">
    <property type="component" value="Unassembled WGS sequence"/>
</dbReference>
<protein>
    <submittedName>
        <fullName evidence="5">5'-nucleotidase C-terminal domain-containing protein</fullName>
    </submittedName>
</protein>